<protein>
    <submittedName>
        <fullName evidence="1">Uncharacterized protein</fullName>
    </submittedName>
</protein>
<sequence length="70" mass="8435">MEFIGFADAKEFIKVSGISRNDLEKHVYSNKEFQQECMYRFGKGNKRYIEVKPALRFIRENILKKETDLW</sequence>
<evidence type="ECO:0000313" key="1">
    <source>
        <dbReference type="EMBL" id="PTG14159.1"/>
    </source>
</evidence>
<dbReference type="RefSeq" id="WP_105965180.1">
    <property type="nucleotide sequence ID" value="NZ_CP133247.1"/>
</dbReference>
<dbReference type="Proteomes" id="UP000242704">
    <property type="component" value="Unassembled WGS sequence"/>
</dbReference>
<name>A0AAE5SZ46_STACR</name>
<evidence type="ECO:0000313" key="2">
    <source>
        <dbReference type="Proteomes" id="UP000242704"/>
    </source>
</evidence>
<proteinExistence type="predicted"/>
<reference evidence="1 2" key="1">
    <citation type="journal article" date="2016" name="Front. Microbiol.">
        <title>Comprehensive Phylogenetic Analysis of Bovine Non-aureus Staphylococci Species Based on Whole-Genome Sequencing.</title>
        <authorList>
            <person name="Naushad S."/>
            <person name="Barkema H.W."/>
            <person name="Luby C."/>
            <person name="Condas L.A."/>
            <person name="Nobrega D.B."/>
            <person name="Carson D.A."/>
            <person name="De Buck J."/>
        </authorList>
    </citation>
    <scope>NUCLEOTIDE SEQUENCE [LARGE SCALE GENOMIC DNA]</scope>
    <source>
        <strain evidence="1 2">SNUC 505</strain>
    </source>
</reference>
<organism evidence="1 2">
    <name type="scientific">Staphylococcus chromogenes</name>
    <name type="common">Staphylococcus hyicus subsp. chromogenes</name>
    <dbReference type="NCBI Taxonomy" id="46126"/>
    <lineage>
        <taxon>Bacteria</taxon>
        <taxon>Bacillati</taxon>
        <taxon>Bacillota</taxon>
        <taxon>Bacilli</taxon>
        <taxon>Bacillales</taxon>
        <taxon>Staphylococcaceae</taxon>
        <taxon>Staphylococcus</taxon>
    </lineage>
</organism>
<accession>A0AAE5SZ46</accession>
<dbReference type="AlphaFoldDB" id="A0AAE5SZ46"/>
<gene>
    <name evidence="1" type="ORF">BU653_06555</name>
</gene>
<dbReference type="EMBL" id="PZBZ01000029">
    <property type="protein sequence ID" value="PTG14159.1"/>
    <property type="molecule type" value="Genomic_DNA"/>
</dbReference>
<comment type="caution">
    <text evidence="1">The sequence shown here is derived from an EMBL/GenBank/DDBJ whole genome shotgun (WGS) entry which is preliminary data.</text>
</comment>